<dbReference type="Proteomes" id="UP001146120">
    <property type="component" value="Unassembled WGS sequence"/>
</dbReference>
<reference evidence="1" key="2">
    <citation type="journal article" date="2023" name="Microbiol Resour">
        <title>Decontamination and Annotation of the Draft Genome Sequence of the Oomycete Lagenidium giganteum ARSEF 373.</title>
        <authorList>
            <person name="Morgan W.R."/>
            <person name="Tartar A."/>
        </authorList>
    </citation>
    <scope>NUCLEOTIDE SEQUENCE</scope>
    <source>
        <strain evidence="1">ARSEF 373</strain>
    </source>
</reference>
<organism evidence="1 2">
    <name type="scientific">Lagenidium giganteum</name>
    <dbReference type="NCBI Taxonomy" id="4803"/>
    <lineage>
        <taxon>Eukaryota</taxon>
        <taxon>Sar</taxon>
        <taxon>Stramenopiles</taxon>
        <taxon>Oomycota</taxon>
        <taxon>Peronosporomycetes</taxon>
        <taxon>Pythiales</taxon>
        <taxon>Pythiaceae</taxon>
    </lineage>
</organism>
<dbReference type="EMBL" id="DAKRPA010000020">
    <property type="protein sequence ID" value="DBA03330.1"/>
    <property type="molecule type" value="Genomic_DNA"/>
</dbReference>
<evidence type="ECO:0000313" key="2">
    <source>
        <dbReference type="Proteomes" id="UP001146120"/>
    </source>
</evidence>
<comment type="caution">
    <text evidence="1">The sequence shown here is derived from an EMBL/GenBank/DDBJ whole genome shotgun (WGS) entry which is preliminary data.</text>
</comment>
<sequence>MLRALNAKGYLARCATCFTKVTSQSDAGFLIDNYDNPRALWTIESVADNVVALKAETGKYLARCRGCLDGYGDTDTLSVQETSSAASNAQFRLVPV</sequence>
<name>A0AAV2ZBL8_9STRA</name>
<proteinExistence type="predicted"/>
<dbReference type="Gene3D" id="2.80.10.50">
    <property type="match status" value="1"/>
</dbReference>
<accession>A0AAV2ZBL8</accession>
<keyword evidence="2" id="KW-1185">Reference proteome</keyword>
<reference evidence="1" key="1">
    <citation type="submission" date="2022-11" db="EMBL/GenBank/DDBJ databases">
        <authorList>
            <person name="Morgan W.R."/>
            <person name="Tartar A."/>
        </authorList>
    </citation>
    <scope>NUCLEOTIDE SEQUENCE</scope>
    <source>
        <strain evidence="1">ARSEF 373</strain>
    </source>
</reference>
<gene>
    <name evidence="1" type="ORF">N0F65_004607</name>
</gene>
<evidence type="ECO:0000313" key="1">
    <source>
        <dbReference type="EMBL" id="DBA03330.1"/>
    </source>
</evidence>
<protein>
    <submittedName>
        <fullName evidence="1">Uncharacterized protein</fullName>
    </submittedName>
</protein>
<dbReference type="AlphaFoldDB" id="A0AAV2ZBL8"/>